<accession>A0A097QV19</accession>
<proteinExistence type="predicted"/>
<gene>
    <name evidence="2" type="ORF">TEU_08180</name>
</gene>
<dbReference type="RefSeq" id="WP_050003281.1">
    <property type="nucleotide sequence ID" value="NZ_CP008887.1"/>
</dbReference>
<dbReference type="Proteomes" id="UP000029980">
    <property type="component" value="Chromosome"/>
</dbReference>
<dbReference type="HOGENOM" id="CLU_1369593_0_0_2"/>
<name>A0A097QV19_9EURY</name>
<protein>
    <submittedName>
        <fullName evidence="2">Chromosome assembly protein</fullName>
    </submittedName>
</protein>
<dbReference type="GeneID" id="25153411"/>
<dbReference type="STRING" id="1505907.TEU_08180"/>
<evidence type="ECO:0000256" key="1">
    <source>
        <dbReference type="SAM" id="Coils"/>
    </source>
</evidence>
<sequence length="199" mass="23725">MKIRDIFGRKNTIEKLSLRELQAEEIRLRNRLERLKRELNQIEKKKKQLFQEGIGADKLKKKMLAQEIKSLDMEQKLKLKDFTTAQRQYTLIKNLIIVKRYEKELRKVGIWEKLSNVEPEQLEQALIKINLDGKEFDEMVEGLNRVFEMEIAEFEETEDQTERELMKAWSQVESGEADVEDVAEKVVSIDRRLEEDEEL</sequence>
<feature type="coiled-coil region" evidence="1">
    <location>
        <begin position="18"/>
        <end position="52"/>
    </location>
</feature>
<dbReference type="AlphaFoldDB" id="A0A097QV19"/>
<keyword evidence="1" id="KW-0175">Coiled coil</keyword>
<evidence type="ECO:0000313" key="2">
    <source>
        <dbReference type="EMBL" id="AIU70308.1"/>
    </source>
</evidence>
<keyword evidence="3" id="KW-1185">Reference proteome</keyword>
<dbReference type="OrthoDB" id="117119at2157"/>
<evidence type="ECO:0000313" key="3">
    <source>
        <dbReference type="Proteomes" id="UP000029980"/>
    </source>
</evidence>
<dbReference type="EMBL" id="CP008887">
    <property type="protein sequence ID" value="AIU70308.1"/>
    <property type="molecule type" value="Genomic_DNA"/>
</dbReference>
<dbReference type="KEGG" id="teu:TEU_08180"/>
<organism evidence="2 3">
    <name type="scientific">Thermococcus eurythermalis</name>
    <dbReference type="NCBI Taxonomy" id="1505907"/>
    <lineage>
        <taxon>Archaea</taxon>
        <taxon>Methanobacteriati</taxon>
        <taxon>Methanobacteriota</taxon>
        <taxon>Thermococci</taxon>
        <taxon>Thermococcales</taxon>
        <taxon>Thermococcaceae</taxon>
        <taxon>Thermococcus</taxon>
    </lineage>
</organism>
<reference evidence="2 3" key="1">
    <citation type="journal article" date="2015" name="Int. J. Syst. Evol. Microbiol.">
        <title>Thermococcus eurythermalis sp. nov., a conditional piezophilic hyperthermophilic archaeon with a wide temperature range isolated from an oil-immersed chimney in the Guaymas Basin.</title>
        <authorList>
            <person name="Zhao W."/>
            <person name="Zeng X."/>
            <person name="Xiao X."/>
        </authorList>
    </citation>
    <scope>NUCLEOTIDE SEQUENCE [LARGE SCALE GENOMIC DNA]</scope>
    <source>
        <strain evidence="2 3">A501</strain>
    </source>
</reference>